<reference evidence="2 3" key="1">
    <citation type="submission" date="2019-12" db="EMBL/GenBank/DDBJ databases">
        <title>Rhizobium genotypes associated with high levels of biological nitrogen fixation by grain legumes in a temperate-maritime cropping system.</title>
        <authorList>
            <person name="Maluk M."/>
            <person name="Francesc Ferrando Molina F."/>
            <person name="Lopez Del Egido L."/>
            <person name="Lafos M."/>
            <person name="Langarica-Fuentes A."/>
            <person name="Gebre Yohannes G."/>
            <person name="Young M.W."/>
            <person name="Martin P."/>
            <person name="Gantlett R."/>
            <person name="Kenicer G."/>
            <person name="Hawes C."/>
            <person name="Begg G.S."/>
            <person name="Quilliam R.S."/>
            <person name="Squire G.R."/>
            <person name="Poole P.S."/>
            <person name="Young P.W."/>
            <person name="Iannetta P.M."/>
            <person name="James E.K."/>
        </authorList>
    </citation>
    <scope>NUCLEOTIDE SEQUENCE [LARGE SCALE GENOMIC DNA]</scope>
    <source>
        <strain evidence="2 3">JHI1118</strain>
    </source>
</reference>
<dbReference type="Proteomes" id="UP000483035">
    <property type="component" value="Unassembled WGS sequence"/>
</dbReference>
<sequence length="274" mass="30716">MAALGAGTKHETIAQKVSDVQEQPNLPLFQSTPLAADTLLMSSREIAELLDVRHDSVKRTMERLAQKQLVRFTPLVETSHSGAGARSVEVYRVDERDSYVVVAQLSPEFTARLVDFWQSHKSQQIVKVPTTAEAFAHAFQMIANAERTQLEQARALQRLEEKVDRVELAQSVLRARPGNAEAISHIRIRIGIQHGLSVNVIDEVMRQSPYAPKPAGMVRNDHVDADGSLYAVYWQKDVTATFNRFVKECVSVTAFMFTHPFIEGRFRMTGKGSE</sequence>
<dbReference type="EMBL" id="WUEY01000006">
    <property type="protein sequence ID" value="NEI71037.1"/>
    <property type="molecule type" value="Genomic_DNA"/>
</dbReference>
<evidence type="ECO:0000313" key="3">
    <source>
        <dbReference type="Proteomes" id="UP000483035"/>
    </source>
</evidence>
<accession>A0A6L9UAA2</accession>
<dbReference type="AlphaFoldDB" id="A0A6L9UAA2"/>
<evidence type="ECO:0008006" key="4">
    <source>
        <dbReference type="Google" id="ProtNLM"/>
    </source>
</evidence>
<proteinExistence type="predicted"/>
<gene>
    <name evidence="2" type="ORF">GR212_15770</name>
</gene>
<protein>
    <recommendedName>
        <fullName evidence="4">DNA-binding protein</fullName>
    </recommendedName>
</protein>
<feature type="coiled-coil region" evidence="1">
    <location>
        <begin position="142"/>
        <end position="176"/>
    </location>
</feature>
<organism evidence="2 3">
    <name type="scientific">Rhizobium lusitanum</name>
    <dbReference type="NCBI Taxonomy" id="293958"/>
    <lineage>
        <taxon>Bacteria</taxon>
        <taxon>Pseudomonadati</taxon>
        <taxon>Pseudomonadota</taxon>
        <taxon>Alphaproteobacteria</taxon>
        <taxon>Hyphomicrobiales</taxon>
        <taxon>Rhizobiaceae</taxon>
        <taxon>Rhizobium/Agrobacterium group</taxon>
        <taxon>Rhizobium</taxon>
    </lineage>
</organism>
<comment type="caution">
    <text evidence="2">The sequence shown here is derived from an EMBL/GenBank/DDBJ whole genome shotgun (WGS) entry which is preliminary data.</text>
</comment>
<keyword evidence="1" id="KW-0175">Coiled coil</keyword>
<name>A0A6L9UAA2_9HYPH</name>
<evidence type="ECO:0000256" key="1">
    <source>
        <dbReference type="SAM" id="Coils"/>
    </source>
</evidence>
<evidence type="ECO:0000313" key="2">
    <source>
        <dbReference type="EMBL" id="NEI71037.1"/>
    </source>
</evidence>